<evidence type="ECO:0000313" key="2">
    <source>
        <dbReference type="Proteomes" id="UP000282386"/>
    </source>
</evidence>
<reference evidence="1 2" key="1">
    <citation type="submission" date="2018-12" db="EMBL/GenBank/DDBJ databases">
        <authorList>
            <consortium name="Pathogen Informatics"/>
        </authorList>
    </citation>
    <scope>NUCLEOTIDE SEQUENCE [LARGE SCALE GENOMIC DNA]</scope>
    <source>
        <strain evidence="1 2">NCTC10207</strain>
    </source>
</reference>
<sequence>MTIYDELPAIYRIKRAQTDVDRIANEFYEASLDLDPVLATEHGRTGVETLFGDYSPAGEEAYAKLVKKTLKKLDKVIPIDDTDLVTLDAMQERLTLTRQMRRAGLGQWQLNNIFSAPQQIRTSFDLMSRENERDWAHIAGRLANVPGAIDGFIQTLEAARAEGKVSPRRQVQIVIEQAEAYIADGGFFDALAAEITAAAPAITEQAREGTQAAKDGYRALITYLRDTLLPEAPSKDAVGRELYTLYSRESLGASIDLDETYAWGVQELERIITEQHTVASEIEPGASIERAKELLDMDPVRALHGTEALQEWMQTHADTAVEALAGTHFDIGGPMLNIECRIAPTHEGGIYYTGPSPDFSRPGRMWWSVPEGDDTFATWRETSTVYHEGVPGHHLQISVATAMANTMNKWRANMMWTSGHGEGWALYTERLMDELGFLQDPGDRMGMLDAQRMRAARVVFDIGVHCELPIPDEWAPRLGVEPGTVWTPELGYEFLVQNLEGSEGTIRFEFIRYLGWPGQAPSYKVGERIWLQLRQAALAQGDTLREFHTRALMLGSVGLDTLRRALSDEVMADDEEDDEDD</sequence>
<dbReference type="Proteomes" id="UP000282386">
    <property type="component" value="Chromosome"/>
</dbReference>
<dbReference type="InterPro" id="IPR010281">
    <property type="entry name" value="DUF885"/>
</dbReference>
<protein>
    <submittedName>
        <fullName evidence="1">Bacterial protein of uncharacterized function (DUF885)</fullName>
    </submittedName>
</protein>
<organism evidence="1 2">
    <name type="scientific">Rothia aeria</name>
    <dbReference type="NCBI Taxonomy" id="172042"/>
    <lineage>
        <taxon>Bacteria</taxon>
        <taxon>Bacillati</taxon>
        <taxon>Actinomycetota</taxon>
        <taxon>Actinomycetes</taxon>
        <taxon>Micrococcales</taxon>
        <taxon>Micrococcaceae</taxon>
        <taxon>Rothia</taxon>
    </lineage>
</organism>
<dbReference type="AlphaFoldDB" id="A0A7Z9A3V2"/>
<dbReference type="PANTHER" id="PTHR33361">
    <property type="entry name" value="GLR0591 PROTEIN"/>
    <property type="match status" value="1"/>
</dbReference>
<dbReference type="RefSeq" id="WP_126499724.1">
    <property type="nucleotide sequence ID" value="NZ_LR134479.1"/>
</dbReference>
<dbReference type="EMBL" id="LR134479">
    <property type="protein sequence ID" value="VEI22509.1"/>
    <property type="molecule type" value="Genomic_DNA"/>
</dbReference>
<proteinExistence type="predicted"/>
<gene>
    <name evidence="1" type="ORF">NCTC10207_00587</name>
</gene>
<evidence type="ECO:0000313" key="1">
    <source>
        <dbReference type="EMBL" id="VEI22509.1"/>
    </source>
</evidence>
<dbReference type="PANTHER" id="PTHR33361:SF2">
    <property type="entry name" value="DUF885 DOMAIN-CONTAINING PROTEIN"/>
    <property type="match status" value="1"/>
</dbReference>
<accession>A0A7Z9A3V2</accession>
<name>A0A7Z9A3V2_9MICC</name>
<dbReference type="Pfam" id="PF05960">
    <property type="entry name" value="DUF885"/>
    <property type="match status" value="1"/>
</dbReference>